<dbReference type="InterPro" id="IPR007404">
    <property type="entry name" value="YdjM-like"/>
</dbReference>
<keyword evidence="2" id="KW-0378">Hydrolase</keyword>
<accession>A0A3R7FYD1</accession>
<feature type="transmembrane region" description="Helical" evidence="1">
    <location>
        <begin position="91"/>
        <end position="112"/>
    </location>
</feature>
<dbReference type="Proteomes" id="UP000283805">
    <property type="component" value="Unassembled WGS sequence"/>
</dbReference>
<reference evidence="2 3" key="1">
    <citation type="submission" date="2018-09" db="EMBL/GenBank/DDBJ databases">
        <title>Genomic Encyclopedia of Archaeal and Bacterial Type Strains, Phase II (KMG-II): from individual species to whole genera.</title>
        <authorList>
            <person name="Goeker M."/>
        </authorList>
    </citation>
    <scope>NUCLEOTIDE SEQUENCE [LARGE SCALE GENOMIC DNA]</scope>
    <source>
        <strain evidence="2 3">DSM 13151</strain>
    </source>
</reference>
<dbReference type="RefSeq" id="WP_120243561.1">
    <property type="nucleotide sequence ID" value="NZ_RAPO01000001.1"/>
</dbReference>
<protein>
    <submittedName>
        <fullName evidence="2">LexA-binding, inner membrane-associated putative hydrolase</fullName>
    </submittedName>
</protein>
<keyword evidence="1" id="KW-1133">Transmembrane helix</keyword>
<evidence type="ECO:0000256" key="1">
    <source>
        <dbReference type="SAM" id="Phobius"/>
    </source>
</evidence>
<dbReference type="AlphaFoldDB" id="A0A3R7FYD1"/>
<keyword evidence="3" id="KW-1185">Reference proteome</keyword>
<sequence>MADLLSHVLAAYAIFTIGSWRLEWLTKRWVAVAMIGALLPDLNRIGLFVTDATLETVLDLPFSVDGIHTLGGVLVLAGVGSMVVTSQHRRAFGMLLGGALSHLLIDGVKAYADGAAGAWLYPFTWYRPPTPSLYISSDPAVLVVTAVAAGLVLLYDRFWVVDGRSLLT</sequence>
<keyword evidence="1" id="KW-0472">Membrane</keyword>
<organism evidence="2 3">
    <name type="scientific">Halopiger aswanensis</name>
    <dbReference type="NCBI Taxonomy" id="148449"/>
    <lineage>
        <taxon>Archaea</taxon>
        <taxon>Methanobacteriati</taxon>
        <taxon>Methanobacteriota</taxon>
        <taxon>Stenosarchaea group</taxon>
        <taxon>Halobacteria</taxon>
        <taxon>Halobacteriales</taxon>
        <taxon>Natrialbaceae</taxon>
        <taxon>Halopiger</taxon>
    </lineage>
</organism>
<feature type="transmembrane region" description="Helical" evidence="1">
    <location>
        <begin position="6"/>
        <end position="22"/>
    </location>
</feature>
<gene>
    <name evidence="2" type="ORF">ATJ93_1104</name>
</gene>
<dbReference type="EMBL" id="RAPO01000001">
    <property type="protein sequence ID" value="RKD98100.1"/>
    <property type="molecule type" value="Genomic_DNA"/>
</dbReference>
<feature type="transmembrane region" description="Helical" evidence="1">
    <location>
        <begin position="67"/>
        <end position="84"/>
    </location>
</feature>
<keyword evidence="1" id="KW-0812">Transmembrane</keyword>
<proteinExistence type="predicted"/>
<evidence type="ECO:0000313" key="3">
    <source>
        <dbReference type="Proteomes" id="UP000283805"/>
    </source>
</evidence>
<dbReference type="GO" id="GO:0016787">
    <property type="term" value="F:hydrolase activity"/>
    <property type="evidence" value="ECO:0007669"/>
    <property type="project" value="UniProtKB-KW"/>
</dbReference>
<dbReference type="Pfam" id="PF04307">
    <property type="entry name" value="YdjM"/>
    <property type="match status" value="1"/>
</dbReference>
<evidence type="ECO:0000313" key="2">
    <source>
        <dbReference type="EMBL" id="RKD98100.1"/>
    </source>
</evidence>
<name>A0A3R7FYD1_9EURY</name>
<feature type="transmembrane region" description="Helical" evidence="1">
    <location>
        <begin position="132"/>
        <end position="155"/>
    </location>
</feature>
<dbReference type="OrthoDB" id="241062at2157"/>
<feature type="transmembrane region" description="Helical" evidence="1">
    <location>
        <begin position="29"/>
        <end position="47"/>
    </location>
</feature>
<comment type="caution">
    <text evidence="2">The sequence shown here is derived from an EMBL/GenBank/DDBJ whole genome shotgun (WGS) entry which is preliminary data.</text>
</comment>